<organism evidence="1 2">
    <name type="scientific">Peronosclerospora sorghi</name>
    <dbReference type="NCBI Taxonomy" id="230839"/>
    <lineage>
        <taxon>Eukaryota</taxon>
        <taxon>Sar</taxon>
        <taxon>Stramenopiles</taxon>
        <taxon>Oomycota</taxon>
        <taxon>Peronosporomycetes</taxon>
        <taxon>Peronosporales</taxon>
        <taxon>Peronosporaceae</taxon>
        <taxon>Peronosclerospora</taxon>
    </lineage>
</organism>
<comment type="caution">
    <text evidence="1">The sequence shown here is derived from an EMBL/GenBank/DDBJ whole genome shotgun (WGS) entry which is preliminary data.</text>
</comment>
<keyword evidence="2" id="KW-1185">Reference proteome</keyword>
<sequence length="155" mass="16731">MSIAARLISHIHLRQSGLDVPHRNDGKQNGSWLVRLLPVSVVAQLLRHGPRRFATALFSDGGKQDGENTEQSAVACSWLPARNAGMPSEVKQKVRTGFARARVKLAVSTVAFGMGHADEASLTRLRPPLSVDCGYGTSSPRWSNEEGSSGSTFIH</sequence>
<protein>
    <submittedName>
        <fullName evidence="1">Uncharacterized protein</fullName>
    </submittedName>
</protein>
<evidence type="ECO:0000313" key="1">
    <source>
        <dbReference type="EMBL" id="KAI9913011.1"/>
    </source>
</evidence>
<proteinExistence type="predicted"/>
<dbReference type="Proteomes" id="UP001163321">
    <property type="component" value="Chromosome 4"/>
</dbReference>
<dbReference type="EMBL" id="CM047583">
    <property type="protein sequence ID" value="KAI9913011.1"/>
    <property type="molecule type" value="Genomic_DNA"/>
</dbReference>
<name>A0ACC0W5N1_9STRA</name>
<evidence type="ECO:0000313" key="2">
    <source>
        <dbReference type="Proteomes" id="UP001163321"/>
    </source>
</evidence>
<accession>A0ACC0W5N1</accession>
<gene>
    <name evidence="1" type="ORF">PsorP6_005065</name>
</gene>
<reference evidence="1 2" key="1">
    <citation type="journal article" date="2022" name="bioRxiv">
        <title>The genome of the oomycete Peronosclerospora sorghi, a cosmopolitan pathogen of maize and sorghum, is inflated with dispersed pseudogenes.</title>
        <authorList>
            <person name="Fletcher K."/>
            <person name="Martin F."/>
            <person name="Isakeit T."/>
            <person name="Cavanaugh K."/>
            <person name="Magill C."/>
            <person name="Michelmore R."/>
        </authorList>
    </citation>
    <scope>NUCLEOTIDE SEQUENCE [LARGE SCALE GENOMIC DNA]</scope>
    <source>
        <strain evidence="1">P6</strain>
    </source>
</reference>